<evidence type="ECO:0000313" key="2">
    <source>
        <dbReference type="EMBL" id="GHA52432.1"/>
    </source>
</evidence>
<organism evidence="2 3">
    <name type="scientific">Paramylibacter ulvae</name>
    <dbReference type="NCBI Taxonomy" id="1651968"/>
    <lineage>
        <taxon>Bacteria</taxon>
        <taxon>Pseudomonadati</taxon>
        <taxon>Pseudomonadota</taxon>
        <taxon>Alphaproteobacteria</taxon>
        <taxon>Rhodobacterales</taxon>
        <taxon>Paracoccaceae</taxon>
        <taxon>Paramylibacter</taxon>
    </lineage>
</organism>
<keyword evidence="1" id="KW-0812">Transmembrane</keyword>
<keyword evidence="1" id="KW-0472">Membrane</keyword>
<feature type="transmembrane region" description="Helical" evidence="1">
    <location>
        <begin position="113"/>
        <end position="134"/>
    </location>
</feature>
<comment type="caution">
    <text evidence="2">The sequence shown here is derived from an EMBL/GenBank/DDBJ whole genome shotgun (WGS) entry which is preliminary data.</text>
</comment>
<evidence type="ECO:0008006" key="4">
    <source>
        <dbReference type="Google" id="ProtNLM"/>
    </source>
</evidence>
<keyword evidence="3" id="KW-1185">Reference proteome</keyword>
<dbReference type="EMBL" id="BMZF01000004">
    <property type="protein sequence ID" value="GHA52432.1"/>
    <property type="molecule type" value="Genomic_DNA"/>
</dbReference>
<gene>
    <name evidence="2" type="ORF">GCM10008927_17350</name>
</gene>
<evidence type="ECO:0000313" key="3">
    <source>
        <dbReference type="Proteomes" id="UP000634455"/>
    </source>
</evidence>
<dbReference type="RefSeq" id="WP_189640326.1">
    <property type="nucleotide sequence ID" value="NZ_BMZF01000004.1"/>
</dbReference>
<accession>A0ABQ3D6E0</accession>
<feature type="transmembrane region" description="Helical" evidence="1">
    <location>
        <begin position="68"/>
        <end position="92"/>
    </location>
</feature>
<protein>
    <recommendedName>
        <fullName evidence="4">Glycerophosphoryl diester phosphodiesterase membrane domain-containing protein</fullName>
    </recommendedName>
</protein>
<name>A0ABQ3D6E0_9RHOB</name>
<feature type="transmembrane region" description="Helical" evidence="1">
    <location>
        <begin position="27"/>
        <end position="48"/>
    </location>
</feature>
<sequence length="254" mass="27145">METGIVFFKKAIAMVGDNINDAVRVSAVIYIVQFVIVTALMVSITGGFDAAQLQDPAQMAQRAGGATISALLIVVVTILSLSWIAVAWHRFVLLEEYAQGVVPAWNRARVMAYIWKSILLGLLIIGIAIIPMMIVGMLAAVSPILSGLGMIALFAGIIWLSTRLAMVLPATAIGSEMTFAQAWKHTESRSKDIFVAAVLMSLIFSITGQVLQSFLPVNVIGAVVMGAFQWVATMVGLSLITTIYGACVEGREIA</sequence>
<feature type="transmembrane region" description="Helical" evidence="1">
    <location>
        <begin position="227"/>
        <end position="248"/>
    </location>
</feature>
<keyword evidence="1" id="KW-1133">Transmembrane helix</keyword>
<feature type="transmembrane region" description="Helical" evidence="1">
    <location>
        <begin position="193"/>
        <end position="215"/>
    </location>
</feature>
<proteinExistence type="predicted"/>
<reference evidence="3" key="1">
    <citation type="journal article" date="2019" name="Int. J. Syst. Evol. Microbiol.">
        <title>The Global Catalogue of Microorganisms (GCM) 10K type strain sequencing project: providing services to taxonomists for standard genome sequencing and annotation.</title>
        <authorList>
            <consortium name="The Broad Institute Genomics Platform"/>
            <consortium name="The Broad Institute Genome Sequencing Center for Infectious Disease"/>
            <person name="Wu L."/>
            <person name="Ma J."/>
        </authorList>
    </citation>
    <scope>NUCLEOTIDE SEQUENCE [LARGE SCALE GENOMIC DNA]</scope>
    <source>
        <strain evidence="3">KCTC 32465</strain>
    </source>
</reference>
<evidence type="ECO:0000256" key="1">
    <source>
        <dbReference type="SAM" id="Phobius"/>
    </source>
</evidence>
<dbReference type="Proteomes" id="UP000634455">
    <property type="component" value="Unassembled WGS sequence"/>
</dbReference>